<feature type="domain" description="Reverse transcriptase zinc-binding" evidence="1">
    <location>
        <begin position="31"/>
        <end position="108"/>
    </location>
</feature>
<keyword evidence="3" id="KW-1185">Reference proteome</keyword>
<protein>
    <recommendedName>
        <fullName evidence="1">Reverse transcriptase zinc-binding domain-containing protein</fullName>
    </recommendedName>
</protein>
<reference evidence="2 3" key="1">
    <citation type="journal article" date="2024" name="Plant Biotechnol. J.">
        <title>Dendrobium thyrsiflorum genome and its molecular insights into genes involved in important horticultural traits.</title>
        <authorList>
            <person name="Chen B."/>
            <person name="Wang J.Y."/>
            <person name="Zheng P.J."/>
            <person name="Li K.L."/>
            <person name="Liang Y.M."/>
            <person name="Chen X.F."/>
            <person name="Zhang C."/>
            <person name="Zhao X."/>
            <person name="He X."/>
            <person name="Zhang G.Q."/>
            <person name="Liu Z.J."/>
            <person name="Xu Q."/>
        </authorList>
    </citation>
    <scope>NUCLEOTIDE SEQUENCE [LARGE SCALE GENOMIC DNA]</scope>
    <source>
        <strain evidence="2">GZMU011</strain>
    </source>
</reference>
<dbReference type="EMBL" id="JANQDX010000016">
    <property type="protein sequence ID" value="KAL0909744.1"/>
    <property type="molecule type" value="Genomic_DNA"/>
</dbReference>
<dbReference type="Proteomes" id="UP001552299">
    <property type="component" value="Unassembled WGS sequence"/>
</dbReference>
<dbReference type="AlphaFoldDB" id="A0ABD0UAF9"/>
<organism evidence="2 3">
    <name type="scientific">Dendrobium thyrsiflorum</name>
    <name type="common">Pinecone-like raceme dendrobium</name>
    <name type="synonym">Orchid</name>
    <dbReference type="NCBI Taxonomy" id="117978"/>
    <lineage>
        <taxon>Eukaryota</taxon>
        <taxon>Viridiplantae</taxon>
        <taxon>Streptophyta</taxon>
        <taxon>Embryophyta</taxon>
        <taxon>Tracheophyta</taxon>
        <taxon>Spermatophyta</taxon>
        <taxon>Magnoliopsida</taxon>
        <taxon>Liliopsida</taxon>
        <taxon>Asparagales</taxon>
        <taxon>Orchidaceae</taxon>
        <taxon>Epidendroideae</taxon>
        <taxon>Malaxideae</taxon>
        <taxon>Dendrobiinae</taxon>
        <taxon>Dendrobium</taxon>
    </lineage>
</organism>
<sequence length="218" mass="25100">MCGSPRRAIFGIEDHNNPIGWKDNKRITFSSFINYYFREEVPFCWHNLIWHKHHALKYSCYTWLALNGGLKTADELIKRNIGVNSLCSLCFTFNETIPHLLFECDYAFAVLKSLIPSLGDFLLRPRLTDIFLFLEGRSYHSKHQKIIHLLKAGLFWESQLLCGILCWLGRSAHAPVGLPYPWMVFFGNRGWKWADMDDDVATFIPLGRPLGHPGVSVG</sequence>
<dbReference type="Pfam" id="PF13966">
    <property type="entry name" value="zf-RVT"/>
    <property type="match status" value="1"/>
</dbReference>
<evidence type="ECO:0000259" key="1">
    <source>
        <dbReference type="Pfam" id="PF13966"/>
    </source>
</evidence>
<evidence type="ECO:0000313" key="3">
    <source>
        <dbReference type="Proteomes" id="UP001552299"/>
    </source>
</evidence>
<gene>
    <name evidence="2" type="ORF">M5K25_020640</name>
</gene>
<evidence type="ECO:0000313" key="2">
    <source>
        <dbReference type="EMBL" id="KAL0909744.1"/>
    </source>
</evidence>
<accession>A0ABD0UAF9</accession>
<proteinExistence type="predicted"/>
<dbReference type="InterPro" id="IPR026960">
    <property type="entry name" value="RVT-Znf"/>
</dbReference>
<name>A0ABD0UAF9_DENTH</name>
<comment type="caution">
    <text evidence="2">The sequence shown here is derived from an EMBL/GenBank/DDBJ whole genome shotgun (WGS) entry which is preliminary data.</text>
</comment>